<dbReference type="InterPro" id="IPR011500">
    <property type="entry name" value="GPCR_3_9-Cys_dom"/>
</dbReference>
<sequence length="334" mass="37470">KKRRVADDDASDGSDYVEIGHWSENNLTIYEDELWWGADQVPFSQCSLECRTGYRKQLIKDEQCCWACSKCDDYEFLINETHCVACELGWEVSLAHVEFGDFRYNETPVVKASGRELSYLLLISMIMCYAMTFVLLSRPNTIVCAIKRTGIGFAFSCLYAAMLVKTNRIARIFSQASLSAQRPLFISPLSQVVMTSMLAGVQLIGSLIWLFVVPPGSRHDYPTRDQVVLTCNVPDHHFLYSLAYDGILIIACTVYAVKTRKNLSLIDEPLPRKAKVKQAVATGFSLGNCSSRLYGSTTEEPNQYTALLAGDRRQSSRKFSHPTSTTSSAHDTFL</sequence>
<evidence type="ECO:0000256" key="8">
    <source>
        <dbReference type="ARBA" id="ARBA00023224"/>
    </source>
</evidence>
<proteinExistence type="predicted"/>
<evidence type="ECO:0000256" key="3">
    <source>
        <dbReference type="ARBA" id="ARBA00022692"/>
    </source>
</evidence>
<dbReference type="InterPro" id="IPR038550">
    <property type="entry name" value="GPCR_3_9-Cys_sf"/>
</dbReference>
<dbReference type="PRINTS" id="PR00248">
    <property type="entry name" value="GPCRMGR"/>
</dbReference>
<protein>
    <submittedName>
        <fullName evidence="12">7 transmembrane receptor</fullName>
    </submittedName>
</protein>
<evidence type="ECO:0000256" key="10">
    <source>
        <dbReference type="SAM" id="Phobius"/>
    </source>
</evidence>
<evidence type="ECO:0000256" key="9">
    <source>
        <dbReference type="SAM" id="MobiDB-lite"/>
    </source>
</evidence>
<organism evidence="12 13">
    <name type="scientific">Ancylostoma ceylanicum</name>
    <dbReference type="NCBI Taxonomy" id="53326"/>
    <lineage>
        <taxon>Eukaryota</taxon>
        <taxon>Metazoa</taxon>
        <taxon>Ecdysozoa</taxon>
        <taxon>Nematoda</taxon>
        <taxon>Chromadorea</taxon>
        <taxon>Rhabditida</taxon>
        <taxon>Rhabditina</taxon>
        <taxon>Rhabditomorpha</taxon>
        <taxon>Strongyloidea</taxon>
        <taxon>Ancylostomatidae</taxon>
        <taxon>Ancylostomatinae</taxon>
        <taxon>Ancylostoma</taxon>
    </lineage>
</organism>
<dbReference type="Pfam" id="PF00003">
    <property type="entry name" value="7tm_3"/>
    <property type="match status" value="1"/>
</dbReference>
<keyword evidence="6 10" id="KW-0472">Membrane</keyword>
<dbReference type="AlphaFoldDB" id="A0A0D6LGW9"/>
<keyword evidence="3 10" id="KW-0812">Transmembrane</keyword>
<keyword evidence="12" id="KW-0675">Receptor</keyword>
<comment type="subcellular location">
    <subcellularLocation>
        <location evidence="1">Cell membrane</location>
        <topology evidence="1">Multi-pass membrane protein</topology>
    </subcellularLocation>
</comment>
<evidence type="ECO:0000256" key="7">
    <source>
        <dbReference type="ARBA" id="ARBA00023180"/>
    </source>
</evidence>
<dbReference type="PROSITE" id="PS00980">
    <property type="entry name" value="G_PROTEIN_RECEP_F3_2"/>
    <property type="match status" value="1"/>
</dbReference>
<evidence type="ECO:0000256" key="1">
    <source>
        <dbReference type="ARBA" id="ARBA00004651"/>
    </source>
</evidence>
<dbReference type="Pfam" id="PF07562">
    <property type="entry name" value="NCD3G"/>
    <property type="match status" value="1"/>
</dbReference>
<feature type="domain" description="G-protein coupled receptors family 3 profile" evidence="11">
    <location>
        <begin position="102"/>
        <end position="294"/>
    </location>
</feature>
<feature type="compositionally biased region" description="Polar residues" evidence="9">
    <location>
        <begin position="321"/>
        <end position="334"/>
    </location>
</feature>
<feature type="transmembrane region" description="Helical" evidence="10">
    <location>
        <begin position="185"/>
        <end position="212"/>
    </location>
</feature>
<keyword evidence="8" id="KW-0807">Transducer</keyword>
<dbReference type="InterPro" id="IPR017978">
    <property type="entry name" value="GPCR_3_C"/>
</dbReference>
<evidence type="ECO:0000313" key="12">
    <source>
        <dbReference type="EMBL" id="EPB66887.1"/>
    </source>
</evidence>
<evidence type="ECO:0000256" key="5">
    <source>
        <dbReference type="ARBA" id="ARBA00023040"/>
    </source>
</evidence>
<evidence type="ECO:0000256" key="2">
    <source>
        <dbReference type="ARBA" id="ARBA00022475"/>
    </source>
</evidence>
<keyword evidence="7" id="KW-0325">Glycoprotein</keyword>
<gene>
    <name evidence="12" type="ORF">ANCCEY_14020</name>
</gene>
<dbReference type="PROSITE" id="PS50259">
    <property type="entry name" value="G_PROTEIN_RECEP_F3_4"/>
    <property type="match status" value="1"/>
</dbReference>
<evidence type="ECO:0000256" key="4">
    <source>
        <dbReference type="ARBA" id="ARBA00022989"/>
    </source>
</evidence>
<evidence type="ECO:0000259" key="11">
    <source>
        <dbReference type="PROSITE" id="PS50259"/>
    </source>
</evidence>
<dbReference type="Proteomes" id="UP000054495">
    <property type="component" value="Unassembled WGS sequence"/>
</dbReference>
<name>A0A0D6LGW9_9BILA</name>
<dbReference type="InterPro" id="IPR017979">
    <property type="entry name" value="GPCR_3_CS"/>
</dbReference>
<keyword evidence="2" id="KW-1003">Cell membrane</keyword>
<dbReference type="GO" id="GO:0004930">
    <property type="term" value="F:G protein-coupled receptor activity"/>
    <property type="evidence" value="ECO:0007669"/>
    <property type="project" value="UniProtKB-KW"/>
</dbReference>
<dbReference type="PANTHER" id="PTHR24060">
    <property type="entry name" value="METABOTROPIC GLUTAMATE RECEPTOR"/>
    <property type="match status" value="1"/>
</dbReference>
<feature type="transmembrane region" description="Helical" evidence="10">
    <location>
        <begin position="238"/>
        <end position="257"/>
    </location>
</feature>
<dbReference type="InterPro" id="IPR050726">
    <property type="entry name" value="mGluR"/>
</dbReference>
<keyword evidence="5" id="KW-0297">G-protein coupled receptor</keyword>
<dbReference type="EMBL" id="KE125868">
    <property type="protein sequence ID" value="EPB66887.1"/>
    <property type="molecule type" value="Genomic_DNA"/>
</dbReference>
<keyword evidence="4 10" id="KW-1133">Transmembrane helix</keyword>
<reference evidence="12 13" key="1">
    <citation type="submission" date="2013-05" db="EMBL/GenBank/DDBJ databases">
        <title>Draft genome of the parasitic nematode Anyclostoma ceylanicum.</title>
        <authorList>
            <person name="Mitreva M."/>
        </authorList>
    </citation>
    <scope>NUCLEOTIDE SEQUENCE [LARGE SCALE GENOMIC DNA]</scope>
</reference>
<feature type="non-terminal residue" evidence="12">
    <location>
        <position position="1"/>
    </location>
</feature>
<dbReference type="GO" id="GO:0005886">
    <property type="term" value="C:plasma membrane"/>
    <property type="evidence" value="ECO:0007669"/>
    <property type="project" value="UniProtKB-SubCell"/>
</dbReference>
<feature type="region of interest" description="Disordered" evidence="9">
    <location>
        <begin position="311"/>
        <end position="334"/>
    </location>
</feature>
<feature type="transmembrane region" description="Helical" evidence="10">
    <location>
        <begin position="142"/>
        <end position="164"/>
    </location>
</feature>
<evidence type="ECO:0000313" key="13">
    <source>
        <dbReference type="Proteomes" id="UP000054495"/>
    </source>
</evidence>
<dbReference type="Gene3D" id="2.10.50.30">
    <property type="entry name" value="GPCR, family 3, nine cysteines domain"/>
    <property type="match status" value="1"/>
</dbReference>
<keyword evidence="13" id="KW-1185">Reference proteome</keyword>
<evidence type="ECO:0000256" key="6">
    <source>
        <dbReference type="ARBA" id="ARBA00023136"/>
    </source>
</evidence>
<dbReference type="InterPro" id="IPR000337">
    <property type="entry name" value="GPCR_3"/>
</dbReference>
<accession>A0A0D6LGW9</accession>
<feature type="transmembrane region" description="Helical" evidence="10">
    <location>
        <begin position="117"/>
        <end position="136"/>
    </location>
</feature>